<evidence type="ECO:0008006" key="10">
    <source>
        <dbReference type="Google" id="ProtNLM"/>
    </source>
</evidence>
<evidence type="ECO:0000256" key="4">
    <source>
        <dbReference type="ARBA" id="ARBA00022679"/>
    </source>
</evidence>
<dbReference type="GO" id="GO:0016020">
    <property type="term" value="C:membrane"/>
    <property type="evidence" value="ECO:0007669"/>
    <property type="project" value="UniProtKB-SubCell"/>
</dbReference>
<evidence type="ECO:0000256" key="5">
    <source>
        <dbReference type="ARBA" id="ARBA00022692"/>
    </source>
</evidence>
<keyword evidence="6" id="KW-1133">Transmembrane helix</keyword>
<evidence type="ECO:0000256" key="1">
    <source>
        <dbReference type="ARBA" id="ARBA00004167"/>
    </source>
</evidence>
<evidence type="ECO:0000256" key="2">
    <source>
        <dbReference type="ARBA" id="ARBA00007647"/>
    </source>
</evidence>
<keyword evidence="7" id="KW-0472">Membrane</keyword>
<sequence>MLALLVGSSLIGSSTRELQRSAKFLAQPLSRSSTAAVAVAAAAAVGTTNATSTVEPWATAGVDLPDCRPSGPHRRTFTPQELALHEARLEAWRSGAAQGVAMCLVVKDQREDLAEWVEYHLGLGVAHIYVYDTGSEPPLRDVLQPWTETSQLTYFYITDFKAAAADLTATTGHHYRNLKYKQWIVYSMCLRDYGARHQWLAFIDSDEFLVITDGTPDLPTLLRDYERYGGLAANWRILGSSGHQAHQDSTLLAYTACYPPRQREQLLTKSVVNTAWAVQPAAPHNAYYVGGCHAVLSDGSRVDKPSSKHIVHDRLSVYHYITKSLQDFEAKMVRGGGLGVIHRNMGFWDKGFSLPAEEQHPLELITSAAALSEASIRQGVAGVASPASRGSARSQESGGLVRCSVRVGSQAARHSECCGKGGAAQPRIRPAGHPWAPTHSHPMRNVMLLCSTLATLVDPHVTALAPCEQLLARSHSLAPVLEDLLLDQALPKAADLALAAAAMPAVAEERPAGASRIAAGAAAAQDGRRVVGDDAVWLLNLLSFLMADGGRPVMQQCSTKSGEHGARRRGQLLKLATEKVFTAWLARCWLQVGRCCGVPSLLGELPEPTDHVRDGQLQAAVALWHSFPAAVASTRVLLAVPAQHKCTVLQVPAAAGGPALAETEGRWRRGSEAAAAAAAMNMPDRLNGLAESIVIQWEMALCAVGVYVSMFMRGREDAAAKELAPVLLRLHCAAGRLVHWAAGSPEGQEACHLLPSMADWTVIHSQYHRTLVGMLPVLRQWVNTQGTPEPEKLLQRRQLQAELAAHAAAWPLLAAKAQAHRTGRLRVTPAEAAAQLCVVVYVVAASGPPALLAGSPLLDSLAAAFGRGQPAIAASSALQLLSACAAHGRLAVGLASRHML</sequence>
<dbReference type="GO" id="GO:0005737">
    <property type="term" value="C:cytoplasm"/>
    <property type="evidence" value="ECO:0007669"/>
    <property type="project" value="TreeGrafter"/>
</dbReference>
<comment type="subcellular location">
    <subcellularLocation>
        <location evidence="1">Membrane</location>
        <topology evidence="1">Single-pass membrane protein</topology>
    </subcellularLocation>
</comment>
<keyword evidence="4" id="KW-0808">Transferase</keyword>
<dbReference type="OrthoDB" id="2526284at2759"/>
<organism evidence="8 9">
    <name type="scientific">Micractinium conductrix</name>
    <dbReference type="NCBI Taxonomy" id="554055"/>
    <lineage>
        <taxon>Eukaryota</taxon>
        <taxon>Viridiplantae</taxon>
        <taxon>Chlorophyta</taxon>
        <taxon>core chlorophytes</taxon>
        <taxon>Trebouxiophyceae</taxon>
        <taxon>Chlorellales</taxon>
        <taxon>Chlorellaceae</taxon>
        <taxon>Chlorella clade</taxon>
        <taxon>Micractinium</taxon>
    </lineage>
</organism>
<protein>
    <recommendedName>
        <fullName evidence="10">Glycosyltransferase family 92 protein</fullName>
    </recommendedName>
</protein>
<dbReference type="EMBL" id="LHPF02000017">
    <property type="protein sequence ID" value="PSC70849.1"/>
    <property type="molecule type" value="Genomic_DNA"/>
</dbReference>
<keyword evidence="9" id="KW-1185">Reference proteome</keyword>
<evidence type="ECO:0000256" key="3">
    <source>
        <dbReference type="ARBA" id="ARBA00022676"/>
    </source>
</evidence>
<dbReference type="AlphaFoldDB" id="A0A2P6V9T2"/>
<reference evidence="8 9" key="1">
    <citation type="journal article" date="2018" name="Plant J.">
        <title>Genome sequences of Chlorella sorokiniana UTEX 1602 and Micractinium conductrix SAG 241.80: implications to maltose excretion by a green alga.</title>
        <authorList>
            <person name="Arriola M.B."/>
            <person name="Velmurugan N."/>
            <person name="Zhang Y."/>
            <person name="Plunkett M.H."/>
            <person name="Hondzo H."/>
            <person name="Barney B.M."/>
        </authorList>
    </citation>
    <scope>NUCLEOTIDE SEQUENCE [LARGE SCALE GENOMIC DNA]</scope>
    <source>
        <strain evidence="8 9">SAG 241.80</strain>
    </source>
</reference>
<dbReference type="PANTHER" id="PTHR21461">
    <property type="entry name" value="GLYCOSYLTRANSFERASE FAMILY 92 PROTEIN"/>
    <property type="match status" value="1"/>
</dbReference>
<dbReference type="PANTHER" id="PTHR21461:SF69">
    <property type="entry name" value="GLYCOSYLTRANSFERASE FAMILY 92 PROTEIN"/>
    <property type="match status" value="1"/>
</dbReference>
<dbReference type="InterPro" id="IPR008166">
    <property type="entry name" value="Glyco_transf_92"/>
</dbReference>
<name>A0A2P6V9T2_9CHLO</name>
<proteinExistence type="inferred from homology"/>
<comment type="similarity">
    <text evidence="2">Belongs to the glycosyltransferase 92 family.</text>
</comment>
<dbReference type="Pfam" id="PF01697">
    <property type="entry name" value="Glyco_transf_92"/>
    <property type="match status" value="1"/>
</dbReference>
<keyword evidence="3" id="KW-0328">Glycosyltransferase</keyword>
<keyword evidence="5" id="KW-0812">Transmembrane</keyword>
<accession>A0A2P6V9T2</accession>
<evidence type="ECO:0000256" key="7">
    <source>
        <dbReference type="ARBA" id="ARBA00023136"/>
    </source>
</evidence>
<evidence type="ECO:0000313" key="9">
    <source>
        <dbReference type="Proteomes" id="UP000239649"/>
    </source>
</evidence>
<evidence type="ECO:0000313" key="8">
    <source>
        <dbReference type="EMBL" id="PSC70849.1"/>
    </source>
</evidence>
<dbReference type="GO" id="GO:0016757">
    <property type="term" value="F:glycosyltransferase activity"/>
    <property type="evidence" value="ECO:0007669"/>
    <property type="project" value="UniProtKB-KW"/>
</dbReference>
<dbReference type="Proteomes" id="UP000239649">
    <property type="component" value="Unassembled WGS sequence"/>
</dbReference>
<comment type="caution">
    <text evidence="8">The sequence shown here is derived from an EMBL/GenBank/DDBJ whole genome shotgun (WGS) entry which is preliminary data.</text>
</comment>
<evidence type="ECO:0000256" key="6">
    <source>
        <dbReference type="ARBA" id="ARBA00022989"/>
    </source>
</evidence>
<gene>
    <name evidence="8" type="ORF">C2E20_5610</name>
</gene>